<evidence type="ECO:0000259" key="6">
    <source>
        <dbReference type="PROSITE" id="PS50178"/>
    </source>
</evidence>
<dbReference type="GO" id="GO:0008270">
    <property type="term" value="F:zinc ion binding"/>
    <property type="evidence" value="ECO:0007669"/>
    <property type="project" value="UniProtKB-KW"/>
</dbReference>
<dbReference type="InParanoid" id="K3WXY2"/>
<dbReference type="HOGENOM" id="CLU_016798_0_0_1"/>
<keyword evidence="2 4" id="KW-0863">Zinc-finger</keyword>
<name>K3WXY2_GLOUD</name>
<evidence type="ECO:0000313" key="8">
    <source>
        <dbReference type="Proteomes" id="UP000019132"/>
    </source>
</evidence>
<dbReference type="InterPro" id="IPR017455">
    <property type="entry name" value="Znf_FYVE-rel"/>
</dbReference>
<keyword evidence="3" id="KW-0862">Zinc</keyword>
<evidence type="ECO:0000256" key="5">
    <source>
        <dbReference type="SAM" id="MobiDB-lite"/>
    </source>
</evidence>
<dbReference type="PROSITE" id="PS50178">
    <property type="entry name" value="ZF_FYVE"/>
    <property type="match status" value="1"/>
</dbReference>
<dbReference type="InterPro" id="IPR011011">
    <property type="entry name" value="Znf_FYVE_PHD"/>
</dbReference>
<dbReference type="InterPro" id="IPR000306">
    <property type="entry name" value="Znf_FYVE"/>
</dbReference>
<dbReference type="Proteomes" id="UP000019132">
    <property type="component" value="Unassembled WGS sequence"/>
</dbReference>
<dbReference type="InterPro" id="IPR007461">
    <property type="entry name" value="Ysc84_actin-binding"/>
</dbReference>
<feature type="domain" description="FYVE-type" evidence="6">
    <location>
        <begin position="134"/>
        <end position="203"/>
    </location>
</feature>
<dbReference type="GO" id="GO:0035091">
    <property type="term" value="F:phosphatidylinositol binding"/>
    <property type="evidence" value="ECO:0007669"/>
    <property type="project" value="TreeGrafter"/>
</dbReference>
<dbReference type="SMART" id="SM00064">
    <property type="entry name" value="FYVE"/>
    <property type="match status" value="1"/>
</dbReference>
<evidence type="ECO:0000256" key="2">
    <source>
        <dbReference type="ARBA" id="ARBA00022771"/>
    </source>
</evidence>
<dbReference type="AlphaFoldDB" id="K3WXY2"/>
<dbReference type="Pfam" id="PF01363">
    <property type="entry name" value="FYVE"/>
    <property type="match status" value="1"/>
</dbReference>
<reference evidence="7" key="3">
    <citation type="submission" date="2015-02" db="UniProtKB">
        <authorList>
            <consortium name="EnsemblProtists"/>
        </authorList>
    </citation>
    <scope>IDENTIFICATION</scope>
    <source>
        <strain evidence="7">DAOM BR144</strain>
    </source>
</reference>
<feature type="region of interest" description="Disordered" evidence="5">
    <location>
        <begin position="71"/>
        <end position="91"/>
    </location>
</feature>
<reference evidence="8" key="1">
    <citation type="journal article" date="2010" name="Genome Biol.">
        <title>Genome sequence of the necrotrophic plant pathogen Pythium ultimum reveals original pathogenicity mechanisms and effector repertoire.</title>
        <authorList>
            <person name="Levesque C.A."/>
            <person name="Brouwer H."/>
            <person name="Cano L."/>
            <person name="Hamilton J.P."/>
            <person name="Holt C."/>
            <person name="Huitema E."/>
            <person name="Raffaele S."/>
            <person name="Robideau G.P."/>
            <person name="Thines M."/>
            <person name="Win J."/>
            <person name="Zerillo M.M."/>
            <person name="Beakes G.W."/>
            <person name="Boore J.L."/>
            <person name="Busam D."/>
            <person name="Dumas B."/>
            <person name="Ferriera S."/>
            <person name="Fuerstenberg S.I."/>
            <person name="Gachon C.M."/>
            <person name="Gaulin E."/>
            <person name="Govers F."/>
            <person name="Grenville-Briggs L."/>
            <person name="Horner N."/>
            <person name="Hostetler J."/>
            <person name="Jiang R.H."/>
            <person name="Johnson J."/>
            <person name="Krajaejun T."/>
            <person name="Lin H."/>
            <person name="Meijer H.J."/>
            <person name="Moore B."/>
            <person name="Morris P."/>
            <person name="Phuntmart V."/>
            <person name="Puiu D."/>
            <person name="Shetty J."/>
            <person name="Stajich J.E."/>
            <person name="Tripathy S."/>
            <person name="Wawra S."/>
            <person name="van West P."/>
            <person name="Whitty B.R."/>
            <person name="Coutinho P.M."/>
            <person name="Henrissat B."/>
            <person name="Martin F."/>
            <person name="Thomas P.D."/>
            <person name="Tyler B.M."/>
            <person name="De Vries R.P."/>
            <person name="Kamoun S."/>
            <person name="Yandell M."/>
            <person name="Tisserat N."/>
            <person name="Buell C.R."/>
        </authorList>
    </citation>
    <scope>NUCLEOTIDE SEQUENCE</scope>
    <source>
        <strain evidence="8">DAOM:BR144</strain>
    </source>
</reference>
<dbReference type="PANTHER" id="PTHR15629">
    <property type="entry name" value="SH3YL1 PROTEIN"/>
    <property type="match status" value="1"/>
</dbReference>
<dbReference type="OMA" id="GQDTNIG"/>
<dbReference type="EnsemblProtists" id="PYU1_T009830">
    <property type="protein sequence ID" value="PYU1_T009830"/>
    <property type="gene ID" value="PYU1_G009812"/>
</dbReference>
<dbReference type="InterPro" id="IPR051702">
    <property type="entry name" value="SH3_domain_YSC84-like"/>
</dbReference>
<evidence type="ECO:0000256" key="1">
    <source>
        <dbReference type="ARBA" id="ARBA00022723"/>
    </source>
</evidence>
<sequence>MICSTCGVDTPTGTARFCANCGARFPDQQQHGDTPVLFPPRDASAAGIPVAVPVSAAYQGQHTQALYPPAPPATAYPPSKGPQATPLPMATSFNGKSVDNGQPPMANAAYANRGSTSSEEGAPKQSGGFLKGRYADHPNCDLCKSAFDIAKRRHQCRKCGRYICGACSPVRLLIPYGEQIEGAKGYDTSIPQRVCLHCAPELQPLQEQLAAMYARANADNIHETKGRIHVPYTDSLAKECQNAADIIGNFFRDDNAASSDRSIPIAFLEKAQGLAIMTIVKAGFMIAGKIGTGLVVARLPDGSWSAPSAIGTAGLSTGFQIGGEIVEVMIILGSQGAVQVFHKPQVNVGAGLDVAVGPYGRAASAQAAVSTTNLNANYSYSQSKGLFAGIALQGSVILARNDLNRKFYGQDLEPSELLSGSVGQPRAAQPLYDAIDRAMRGIQEHKDVQAEMATMMGACRRCTCQRFVAHQHQIWNKKCKMCDHIH</sequence>
<evidence type="ECO:0000256" key="3">
    <source>
        <dbReference type="ARBA" id="ARBA00022833"/>
    </source>
</evidence>
<keyword evidence="8" id="KW-1185">Reference proteome</keyword>
<dbReference type="SUPFAM" id="SSF57903">
    <property type="entry name" value="FYVE/PHD zinc finger"/>
    <property type="match status" value="1"/>
</dbReference>
<dbReference type="VEuPathDB" id="FungiDB:PYU1_G009812"/>
<dbReference type="eggNOG" id="KOG1843">
    <property type="taxonomic scope" value="Eukaryota"/>
</dbReference>
<protein>
    <recommendedName>
        <fullName evidence="6">FYVE-type domain-containing protein</fullName>
    </recommendedName>
</protein>
<evidence type="ECO:0000256" key="4">
    <source>
        <dbReference type="PROSITE-ProRule" id="PRU00091"/>
    </source>
</evidence>
<reference evidence="8" key="2">
    <citation type="submission" date="2010-04" db="EMBL/GenBank/DDBJ databases">
        <authorList>
            <person name="Buell R."/>
            <person name="Hamilton J."/>
            <person name="Hostetler J."/>
        </authorList>
    </citation>
    <scope>NUCLEOTIDE SEQUENCE [LARGE SCALE GENOMIC DNA]</scope>
    <source>
        <strain evidence="8">DAOM:BR144</strain>
    </source>
</reference>
<dbReference type="Pfam" id="PF04366">
    <property type="entry name" value="Ysc84"/>
    <property type="match status" value="1"/>
</dbReference>
<feature type="region of interest" description="Disordered" evidence="5">
    <location>
        <begin position="109"/>
        <end position="130"/>
    </location>
</feature>
<dbReference type="PANTHER" id="PTHR15629:SF2">
    <property type="entry name" value="SH3 DOMAIN-CONTAINING YSC84-LIKE PROTEIN 1"/>
    <property type="match status" value="1"/>
</dbReference>
<dbReference type="CDD" id="cd11526">
    <property type="entry name" value="SYLF_FYVE"/>
    <property type="match status" value="1"/>
</dbReference>
<proteinExistence type="predicted"/>
<dbReference type="Gene3D" id="3.30.40.10">
    <property type="entry name" value="Zinc/RING finger domain, C3HC4 (zinc finger)"/>
    <property type="match status" value="1"/>
</dbReference>
<accession>K3WXY2</accession>
<keyword evidence="1" id="KW-0479">Metal-binding</keyword>
<dbReference type="STRING" id="431595.K3WXY2"/>
<dbReference type="EMBL" id="GL376624">
    <property type="status" value="NOT_ANNOTATED_CDS"/>
    <property type="molecule type" value="Genomic_DNA"/>
</dbReference>
<evidence type="ECO:0000313" key="7">
    <source>
        <dbReference type="EnsemblProtists" id="PYU1_T009830"/>
    </source>
</evidence>
<dbReference type="InterPro" id="IPR013083">
    <property type="entry name" value="Znf_RING/FYVE/PHD"/>
</dbReference>
<organism evidence="7 8">
    <name type="scientific">Globisporangium ultimum (strain ATCC 200006 / CBS 805.95 / DAOM BR144)</name>
    <name type="common">Pythium ultimum</name>
    <dbReference type="NCBI Taxonomy" id="431595"/>
    <lineage>
        <taxon>Eukaryota</taxon>
        <taxon>Sar</taxon>
        <taxon>Stramenopiles</taxon>
        <taxon>Oomycota</taxon>
        <taxon>Peronosporomycetes</taxon>
        <taxon>Pythiales</taxon>
        <taxon>Pythiaceae</taxon>
        <taxon>Globisporangium</taxon>
    </lineage>
</organism>